<evidence type="ECO:0000313" key="2">
    <source>
        <dbReference type="Proteomes" id="UP000515743"/>
    </source>
</evidence>
<gene>
    <name evidence="1" type="ORF">H0194_04955</name>
</gene>
<organism evidence="1 2">
    <name type="scientific">Corynebacterium incognita</name>
    <dbReference type="NCBI Taxonomy" id="2754725"/>
    <lineage>
        <taxon>Bacteria</taxon>
        <taxon>Bacillati</taxon>
        <taxon>Actinomycetota</taxon>
        <taxon>Actinomycetes</taxon>
        <taxon>Mycobacteriales</taxon>
        <taxon>Corynebacteriaceae</taxon>
        <taxon>Corynebacterium</taxon>
    </lineage>
</organism>
<name>A0A7G7CRV9_9CORY</name>
<sequence length="55" mass="5396">MPGHAECVSDLAVGGAPGLLGQWDDDLAALGQLGEDAVALVEGVIAVAALSAKPR</sequence>
<protein>
    <submittedName>
        <fullName evidence="1">Uncharacterized protein</fullName>
    </submittedName>
</protein>
<evidence type="ECO:0000313" key="1">
    <source>
        <dbReference type="EMBL" id="QNE90325.1"/>
    </source>
</evidence>
<dbReference type="KEGG" id="cik:H0194_04955"/>
<dbReference type="Proteomes" id="UP000515743">
    <property type="component" value="Chromosome"/>
</dbReference>
<dbReference type="EMBL" id="CP059404">
    <property type="protein sequence ID" value="QNE90325.1"/>
    <property type="molecule type" value="Genomic_DNA"/>
</dbReference>
<proteinExistence type="predicted"/>
<keyword evidence="2" id="KW-1185">Reference proteome</keyword>
<dbReference type="AlphaFoldDB" id="A0A7G7CRV9"/>
<dbReference type="RefSeq" id="WP_185176698.1">
    <property type="nucleotide sequence ID" value="NZ_CP059404.1"/>
</dbReference>
<accession>A0A7G7CRV9</accession>
<reference evidence="1 2" key="1">
    <citation type="submission" date="2020-07" db="EMBL/GenBank/DDBJ databases">
        <title>Complete genome and description of Corynebacterium incognita strain Marseille-Q3630 sp. nov.</title>
        <authorList>
            <person name="Boxberger M."/>
        </authorList>
    </citation>
    <scope>NUCLEOTIDE SEQUENCE [LARGE SCALE GENOMIC DNA]</scope>
    <source>
        <strain evidence="1 2">Marseille-Q3630</strain>
    </source>
</reference>